<evidence type="ECO:0000256" key="7">
    <source>
        <dbReference type="ARBA" id="ARBA00022840"/>
    </source>
</evidence>
<dbReference type="InterPro" id="IPR013221">
    <property type="entry name" value="Mur_ligase_cen"/>
</dbReference>
<dbReference type="InterPro" id="IPR004101">
    <property type="entry name" value="Mur_ligase_C"/>
</dbReference>
<dbReference type="PIRSF" id="PIRSF001563">
    <property type="entry name" value="Folylpolyglu_synth"/>
    <property type="match status" value="1"/>
</dbReference>
<evidence type="ECO:0000259" key="13">
    <source>
        <dbReference type="Pfam" id="PF08245"/>
    </source>
</evidence>
<dbReference type="FunFam" id="3.40.1190.10:FF:000011">
    <property type="entry name" value="Folylpolyglutamate synthase/dihydrofolate synthase"/>
    <property type="match status" value="1"/>
</dbReference>
<keyword evidence="8" id="KW-0460">Magnesium</keyword>
<dbReference type="AlphaFoldDB" id="A0A9D1I8S3"/>
<dbReference type="InterPro" id="IPR036565">
    <property type="entry name" value="Mur-like_cat_sf"/>
</dbReference>
<dbReference type="SUPFAM" id="SSF53244">
    <property type="entry name" value="MurD-like peptide ligases, peptide-binding domain"/>
    <property type="match status" value="1"/>
</dbReference>
<evidence type="ECO:0000256" key="10">
    <source>
        <dbReference type="ARBA" id="ARBA00047493"/>
    </source>
</evidence>
<gene>
    <name evidence="14" type="ORF">IAD50_06650</name>
</gene>
<keyword evidence="4 11" id="KW-0436">Ligase</keyword>
<evidence type="ECO:0000256" key="4">
    <source>
        <dbReference type="ARBA" id="ARBA00022598"/>
    </source>
</evidence>
<dbReference type="InterPro" id="IPR001645">
    <property type="entry name" value="Folylpolyglutamate_synth"/>
</dbReference>
<evidence type="ECO:0000259" key="12">
    <source>
        <dbReference type="Pfam" id="PF02875"/>
    </source>
</evidence>
<dbReference type="InterPro" id="IPR036615">
    <property type="entry name" value="Mur_ligase_C_dom_sf"/>
</dbReference>
<dbReference type="InterPro" id="IPR018109">
    <property type="entry name" value="Folylpolyglutamate_synth_CS"/>
</dbReference>
<evidence type="ECO:0000256" key="5">
    <source>
        <dbReference type="ARBA" id="ARBA00022723"/>
    </source>
</evidence>
<evidence type="ECO:0000256" key="6">
    <source>
        <dbReference type="ARBA" id="ARBA00022741"/>
    </source>
</evidence>
<dbReference type="GO" id="GO:0005524">
    <property type="term" value="F:ATP binding"/>
    <property type="evidence" value="ECO:0007669"/>
    <property type="project" value="UniProtKB-KW"/>
</dbReference>
<reference evidence="14" key="1">
    <citation type="submission" date="2020-10" db="EMBL/GenBank/DDBJ databases">
        <authorList>
            <person name="Gilroy R."/>
        </authorList>
    </citation>
    <scope>NUCLEOTIDE SEQUENCE</scope>
    <source>
        <strain evidence="14">CHK195-4489</strain>
    </source>
</reference>
<protein>
    <recommendedName>
        <fullName evidence="3">tetrahydrofolate synthase</fullName>
        <ecNumber evidence="3">6.3.2.17</ecNumber>
    </recommendedName>
    <alternativeName>
        <fullName evidence="9">Tetrahydrofolylpolyglutamate synthase</fullName>
    </alternativeName>
</protein>
<evidence type="ECO:0000256" key="1">
    <source>
        <dbReference type="ARBA" id="ARBA00001946"/>
    </source>
</evidence>
<dbReference type="NCBIfam" id="TIGR01499">
    <property type="entry name" value="folC"/>
    <property type="match status" value="1"/>
</dbReference>
<dbReference type="PROSITE" id="PS01012">
    <property type="entry name" value="FOLYLPOLYGLU_SYNT_2"/>
    <property type="match status" value="1"/>
</dbReference>
<organism evidence="14 15">
    <name type="scientific">Candidatus Egerieisoma faecipullorum</name>
    <dbReference type="NCBI Taxonomy" id="2840963"/>
    <lineage>
        <taxon>Bacteria</taxon>
        <taxon>Bacillati</taxon>
        <taxon>Bacillota</taxon>
        <taxon>Clostridia</taxon>
        <taxon>Eubacteriales</taxon>
        <taxon>Clostridiaceae</taxon>
        <taxon>Clostridiaceae incertae sedis</taxon>
        <taxon>Candidatus Egerieisoma</taxon>
    </lineage>
</organism>
<evidence type="ECO:0000256" key="8">
    <source>
        <dbReference type="ARBA" id="ARBA00022842"/>
    </source>
</evidence>
<comment type="caution">
    <text evidence="14">The sequence shown here is derived from an EMBL/GenBank/DDBJ whole genome shotgun (WGS) entry which is preliminary data.</text>
</comment>
<sequence>MNYEEAIEYIHGIYWRGSKLGLSRTKELLELLGNPQKELKFVHVAGTNGKGSTCAMLSSVFMRCGYRTGLYISPYIRRFNERIQFDGEPITDAELAEVTTHVSASAEAMKDKPTEFELVTAIGMEYFKRKRCEIVILETGLGGTLDSTNIIDTPEAAVITAIDYDHMRDLGDTIEQIASAKAGIIKPGGDVIFYGNNKAAEQVIEKRCAEQNAALTVTDFRSLNVKSSTIEGSVFDYTVDGAVYQNLFLPLPGVYQVYNAALVLTALSVLSRKFQIPPEAVRGGLAAVKWPGRFELLRKHPIFIADGAHNPHGIKGTAESLARHFPGKKIIAVIGVMADKDVDTMLDLFLPLVKRAYAVRPDNPRALAPEVLADKIRSRGVPAECCQTPGDGVRAALASAAQDDVLCAVGSFYMYGEIADAVERTVPR</sequence>
<evidence type="ECO:0000256" key="11">
    <source>
        <dbReference type="PIRNR" id="PIRNR001563"/>
    </source>
</evidence>
<dbReference type="GO" id="GO:0005737">
    <property type="term" value="C:cytoplasm"/>
    <property type="evidence" value="ECO:0007669"/>
    <property type="project" value="TreeGrafter"/>
</dbReference>
<dbReference type="Pfam" id="PF02875">
    <property type="entry name" value="Mur_ligase_C"/>
    <property type="match status" value="1"/>
</dbReference>
<keyword evidence="5" id="KW-0479">Metal-binding</keyword>
<dbReference type="GO" id="GO:0046872">
    <property type="term" value="F:metal ion binding"/>
    <property type="evidence" value="ECO:0007669"/>
    <property type="project" value="UniProtKB-KW"/>
</dbReference>
<evidence type="ECO:0000313" key="15">
    <source>
        <dbReference type="Proteomes" id="UP000824089"/>
    </source>
</evidence>
<comment type="catalytic activity">
    <reaction evidence="10">
        <text>(6S)-5,6,7,8-tetrahydrofolyl-(gamma-L-Glu)(n) + L-glutamate + ATP = (6S)-5,6,7,8-tetrahydrofolyl-(gamma-L-Glu)(n+1) + ADP + phosphate + H(+)</text>
        <dbReference type="Rhea" id="RHEA:10580"/>
        <dbReference type="Rhea" id="RHEA-COMP:14738"/>
        <dbReference type="Rhea" id="RHEA-COMP:14740"/>
        <dbReference type="ChEBI" id="CHEBI:15378"/>
        <dbReference type="ChEBI" id="CHEBI:29985"/>
        <dbReference type="ChEBI" id="CHEBI:30616"/>
        <dbReference type="ChEBI" id="CHEBI:43474"/>
        <dbReference type="ChEBI" id="CHEBI:141005"/>
        <dbReference type="ChEBI" id="CHEBI:456216"/>
        <dbReference type="EC" id="6.3.2.17"/>
    </reaction>
</comment>
<feature type="domain" description="Mur ligase central" evidence="13">
    <location>
        <begin position="44"/>
        <end position="266"/>
    </location>
</feature>
<keyword evidence="6 11" id="KW-0547">Nucleotide-binding</keyword>
<feature type="domain" description="Mur ligase C-terminal" evidence="12">
    <location>
        <begin position="292"/>
        <end position="412"/>
    </location>
</feature>
<evidence type="ECO:0000256" key="2">
    <source>
        <dbReference type="ARBA" id="ARBA00008276"/>
    </source>
</evidence>
<dbReference type="Proteomes" id="UP000824089">
    <property type="component" value="Unassembled WGS sequence"/>
</dbReference>
<dbReference type="EC" id="6.3.2.17" evidence="3"/>
<dbReference type="EMBL" id="DVMM01000137">
    <property type="protein sequence ID" value="HIU29957.1"/>
    <property type="molecule type" value="Genomic_DNA"/>
</dbReference>
<dbReference type="Pfam" id="PF08245">
    <property type="entry name" value="Mur_ligase_M"/>
    <property type="match status" value="1"/>
</dbReference>
<comment type="similarity">
    <text evidence="2 11">Belongs to the folylpolyglutamate synthase family.</text>
</comment>
<dbReference type="Gene3D" id="3.40.1190.10">
    <property type="entry name" value="Mur-like, catalytic domain"/>
    <property type="match status" value="1"/>
</dbReference>
<dbReference type="PANTHER" id="PTHR11136:SF0">
    <property type="entry name" value="DIHYDROFOLATE SYNTHETASE-RELATED"/>
    <property type="match status" value="1"/>
</dbReference>
<dbReference type="SUPFAM" id="SSF53623">
    <property type="entry name" value="MurD-like peptide ligases, catalytic domain"/>
    <property type="match status" value="1"/>
</dbReference>
<evidence type="ECO:0000256" key="9">
    <source>
        <dbReference type="ARBA" id="ARBA00030592"/>
    </source>
</evidence>
<proteinExistence type="inferred from homology"/>
<dbReference type="GO" id="GO:0008841">
    <property type="term" value="F:dihydrofolate synthase activity"/>
    <property type="evidence" value="ECO:0007669"/>
    <property type="project" value="TreeGrafter"/>
</dbReference>
<evidence type="ECO:0000256" key="3">
    <source>
        <dbReference type="ARBA" id="ARBA00013025"/>
    </source>
</evidence>
<name>A0A9D1I8S3_9CLOT</name>
<reference evidence="14" key="2">
    <citation type="journal article" date="2021" name="PeerJ">
        <title>Extensive microbial diversity within the chicken gut microbiome revealed by metagenomics and culture.</title>
        <authorList>
            <person name="Gilroy R."/>
            <person name="Ravi A."/>
            <person name="Getino M."/>
            <person name="Pursley I."/>
            <person name="Horton D.L."/>
            <person name="Alikhan N.F."/>
            <person name="Baker D."/>
            <person name="Gharbi K."/>
            <person name="Hall N."/>
            <person name="Watson M."/>
            <person name="Adriaenssens E.M."/>
            <person name="Foster-Nyarko E."/>
            <person name="Jarju S."/>
            <person name="Secka A."/>
            <person name="Antonio M."/>
            <person name="Oren A."/>
            <person name="Chaudhuri R.R."/>
            <person name="La Ragione R."/>
            <person name="Hildebrand F."/>
            <person name="Pallen M.J."/>
        </authorList>
    </citation>
    <scope>NUCLEOTIDE SEQUENCE</scope>
    <source>
        <strain evidence="14">CHK195-4489</strain>
    </source>
</reference>
<dbReference type="GO" id="GO:0004326">
    <property type="term" value="F:tetrahydrofolylpolyglutamate synthase activity"/>
    <property type="evidence" value="ECO:0007669"/>
    <property type="project" value="UniProtKB-EC"/>
</dbReference>
<comment type="cofactor">
    <cofactor evidence="1">
        <name>Mg(2+)</name>
        <dbReference type="ChEBI" id="CHEBI:18420"/>
    </cofactor>
</comment>
<evidence type="ECO:0000313" key="14">
    <source>
        <dbReference type="EMBL" id="HIU29957.1"/>
    </source>
</evidence>
<dbReference type="Gene3D" id="3.90.190.20">
    <property type="entry name" value="Mur ligase, C-terminal domain"/>
    <property type="match status" value="1"/>
</dbReference>
<accession>A0A9D1I8S3</accession>
<keyword evidence="7 11" id="KW-0067">ATP-binding</keyword>
<dbReference type="PANTHER" id="PTHR11136">
    <property type="entry name" value="FOLYLPOLYGLUTAMATE SYNTHASE-RELATED"/>
    <property type="match status" value="1"/>
</dbReference>